<dbReference type="SUPFAM" id="SSF48452">
    <property type="entry name" value="TPR-like"/>
    <property type="match status" value="1"/>
</dbReference>
<keyword evidence="2" id="KW-1133">Transmembrane helix</keyword>
<evidence type="ECO:0000256" key="2">
    <source>
        <dbReference type="SAM" id="Phobius"/>
    </source>
</evidence>
<evidence type="ECO:0000259" key="3">
    <source>
        <dbReference type="Pfam" id="PF09976"/>
    </source>
</evidence>
<name>A0A8J6N4Q2_9BACT</name>
<evidence type="ECO:0000313" key="4">
    <source>
        <dbReference type="EMBL" id="MBC8200229.1"/>
    </source>
</evidence>
<dbReference type="InterPro" id="IPR011990">
    <property type="entry name" value="TPR-like_helical_dom_sf"/>
</dbReference>
<feature type="domain" description="Ancillary SecYEG translocon subunit/Cell division coordinator CpoB TPR" evidence="3">
    <location>
        <begin position="41"/>
        <end position="208"/>
    </location>
</feature>
<organism evidence="4 5">
    <name type="scientific">Candidatus Desulfaltia bathyphila</name>
    <dbReference type="NCBI Taxonomy" id="2841697"/>
    <lineage>
        <taxon>Bacteria</taxon>
        <taxon>Pseudomonadati</taxon>
        <taxon>Thermodesulfobacteriota</taxon>
        <taxon>Desulfobacteria</taxon>
        <taxon>Desulfobacterales</taxon>
        <taxon>Desulfobacterales incertae sedis</taxon>
        <taxon>Candidatus Desulfaltia</taxon>
    </lineage>
</organism>
<keyword evidence="2" id="KW-0472">Membrane</keyword>
<dbReference type="InterPro" id="IPR019734">
    <property type="entry name" value="TPR_rpt"/>
</dbReference>
<dbReference type="InterPro" id="IPR018704">
    <property type="entry name" value="SecYEG/CpoB_TPR"/>
</dbReference>
<proteinExistence type="predicted"/>
<dbReference type="Proteomes" id="UP000603545">
    <property type="component" value="Unassembled WGS sequence"/>
</dbReference>
<dbReference type="AlphaFoldDB" id="A0A8J6N4Q2"/>
<evidence type="ECO:0000313" key="5">
    <source>
        <dbReference type="Proteomes" id="UP000603545"/>
    </source>
</evidence>
<gene>
    <name evidence="4" type="ORF">H8E80_09355</name>
</gene>
<dbReference type="PROSITE" id="PS50005">
    <property type="entry name" value="TPR"/>
    <property type="match status" value="1"/>
</dbReference>
<sequence>MAKKRITRKQLLKGSDEFISFSSRLLQSAIKYKVQISFALGVIALLVIVVSGIRYFSNKAENRAFALLDQAVTGYNFIVKDNGPEKAYQDIGQHFDFIIKKYSKKDAAKLAGLIYANICYNAGDYEKATALYNKSLKDFKNYPSIKTFILSGIGYNHEEKNDYKAAANYFEMIVSQSGAIMKDEALFNLGRLYAAMGENEKSMAAFKKIISDYTDSIYIDLARERVSG</sequence>
<feature type="repeat" description="TPR" evidence="1">
    <location>
        <begin position="183"/>
        <end position="216"/>
    </location>
</feature>
<reference evidence="4 5" key="1">
    <citation type="submission" date="2020-08" db="EMBL/GenBank/DDBJ databases">
        <title>Bridging the membrane lipid divide: bacteria of the FCB group superphylum have the potential to synthesize archaeal ether lipids.</title>
        <authorList>
            <person name="Villanueva L."/>
            <person name="Von Meijenfeldt F.A.B."/>
            <person name="Westbye A.B."/>
            <person name="Yadav S."/>
            <person name="Hopmans E.C."/>
            <person name="Dutilh B.E."/>
            <person name="Sinninghe Damste J.S."/>
        </authorList>
    </citation>
    <scope>NUCLEOTIDE SEQUENCE [LARGE SCALE GENOMIC DNA]</scope>
    <source>
        <strain evidence="4">NIOZ-UU82</strain>
    </source>
</reference>
<dbReference type="EMBL" id="JACNLL010000086">
    <property type="protein sequence ID" value="MBC8200229.1"/>
    <property type="molecule type" value="Genomic_DNA"/>
</dbReference>
<comment type="caution">
    <text evidence="4">The sequence shown here is derived from an EMBL/GenBank/DDBJ whole genome shotgun (WGS) entry which is preliminary data.</text>
</comment>
<protein>
    <submittedName>
        <fullName evidence="4">Tetratricopeptide repeat protein</fullName>
    </submittedName>
</protein>
<dbReference type="Pfam" id="PF09976">
    <property type="entry name" value="TPR_21"/>
    <property type="match status" value="1"/>
</dbReference>
<keyword evidence="2" id="KW-0812">Transmembrane</keyword>
<evidence type="ECO:0000256" key="1">
    <source>
        <dbReference type="PROSITE-ProRule" id="PRU00339"/>
    </source>
</evidence>
<feature type="transmembrane region" description="Helical" evidence="2">
    <location>
        <begin position="34"/>
        <end position="56"/>
    </location>
</feature>
<keyword evidence="1" id="KW-0802">TPR repeat</keyword>
<dbReference type="Gene3D" id="1.25.40.10">
    <property type="entry name" value="Tetratricopeptide repeat domain"/>
    <property type="match status" value="2"/>
</dbReference>
<accession>A0A8J6N4Q2</accession>